<evidence type="ECO:0000313" key="1">
    <source>
        <dbReference type="EMBL" id="THD19045.1"/>
    </source>
</evidence>
<dbReference type="EMBL" id="JXXN02007575">
    <property type="protein sequence ID" value="THD19045.1"/>
    <property type="molecule type" value="Genomic_DNA"/>
</dbReference>
<dbReference type="Proteomes" id="UP000230066">
    <property type="component" value="Unassembled WGS sequence"/>
</dbReference>
<name>A0A4E0R9C0_FASHE</name>
<protein>
    <submittedName>
        <fullName evidence="2">Uncharacterized protein</fullName>
    </submittedName>
</protein>
<sequence>MLHAFFTSYLRFCFAHNCAVKLADLAARFEPDDGSSLGDGSPSTGPHFLPTQSISFESSLLPWYYQENLLPVPPKANATGGPNAFCNLAAAPCIQPGLPPIEAGLIAAAPIGLDGVPNDQADGAPIALNNHGYVTALASGAVFISLVCSGKVLKVQRLQYF</sequence>
<gene>
    <name evidence="2" type="ORF">D915_005596</name>
    <name evidence="1" type="ORF">D915_010294</name>
</gene>
<keyword evidence="3" id="KW-1185">Reference proteome</keyword>
<reference evidence="2 3" key="1">
    <citation type="submission" date="2019-03" db="EMBL/GenBank/DDBJ databases">
        <title>Improved annotation for the trematode Fasciola hepatica.</title>
        <authorList>
            <person name="Choi Y.-J."/>
            <person name="Martin J."/>
            <person name="Mitreva M."/>
        </authorList>
    </citation>
    <scope>NUCLEOTIDE SEQUENCE [LARGE SCALE GENOMIC DNA]</scope>
</reference>
<accession>A0A4E0R9C0</accession>
<evidence type="ECO:0000313" key="2">
    <source>
        <dbReference type="EMBL" id="THD23666.1"/>
    </source>
</evidence>
<dbReference type="EMBL" id="JXXN02002016">
    <property type="protein sequence ID" value="THD23666.1"/>
    <property type="molecule type" value="Genomic_DNA"/>
</dbReference>
<proteinExistence type="predicted"/>
<comment type="caution">
    <text evidence="2">The sequence shown here is derived from an EMBL/GenBank/DDBJ whole genome shotgun (WGS) entry which is preliminary data.</text>
</comment>
<evidence type="ECO:0000313" key="3">
    <source>
        <dbReference type="Proteomes" id="UP000230066"/>
    </source>
</evidence>
<dbReference type="AlphaFoldDB" id="A0A4E0R9C0"/>
<organism evidence="2 3">
    <name type="scientific">Fasciola hepatica</name>
    <name type="common">Liver fluke</name>
    <dbReference type="NCBI Taxonomy" id="6192"/>
    <lineage>
        <taxon>Eukaryota</taxon>
        <taxon>Metazoa</taxon>
        <taxon>Spiralia</taxon>
        <taxon>Lophotrochozoa</taxon>
        <taxon>Platyhelminthes</taxon>
        <taxon>Trematoda</taxon>
        <taxon>Digenea</taxon>
        <taxon>Plagiorchiida</taxon>
        <taxon>Echinostomata</taxon>
        <taxon>Echinostomatoidea</taxon>
        <taxon>Fasciolidae</taxon>
        <taxon>Fasciola</taxon>
    </lineage>
</organism>